<evidence type="ECO:0000256" key="3">
    <source>
        <dbReference type="ARBA" id="ARBA00022970"/>
    </source>
</evidence>
<dbReference type="SUPFAM" id="SSF53822">
    <property type="entry name" value="Periplasmic binding protein-like I"/>
    <property type="match status" value="1"/>
</dbReference>
<gene>
    <name evidence="6" type="ORF">GCM10011505_30440</name>
</gene>
<feature type="signal peptide" evidence="4">
    <location>
        <begin position="1"/>
        <end position="25"/>
    </location>
</feature>
<dbReference type="PANTHER" id="PTHR30483:SF6">
    <property type="entry name" value="PERIPLASMIC BINDING PROTEIN OF ABC TRANSPORTER FOR NATURAL AMINO ACIDS"/>
    <property type="match status" value="1"/>
</dbReference>
<feature type="domain" description="Leucine-binding protein" evidence="5">
    <location>
        <begin position="32"/>
        <end position="368"/>
    </location>
</feature>
<evidence type="ECO:0000256" key="4">
    <source>
        <dbReference type="SAM" id="SignalP"/>
    </source>
</evidence>
<dbReference type="PANTHER" id="PTHR30483">
    <property type="entry name" value="LEUCINE-SPECIFIC-BINDING PROTEIN"/>
    <property type="match status" value="1"/>
</dbReference>
<keyword evidence="2 4" id="KW-0732">Signal</keyword>
<proteinExistence type="inferred from homology"/>
<name>A0ABQ1IMX6_9PROT</name>
<keyword evidence="3" id="KW-0813">Transport</keyword>
<evidence type="ECO:0000256" key="1">
    <source>
        <dbReference type="ARBA" id="ARBA00010062"/>
    </source>
</evidence>
<dbReference type="Pfam" id="PF13458">
    <property type="entry name" value="Peripla_BP_6"/>
    <property type="match status" value="1"/>
</dbReference>
<evidence type="ECO:0000259" key="5">
    <source>
        <dbReference type="Pfam" id="PF13458"/>
    </source>
</evidence>
<dbReference type="EMBL" id="BMDZ01000036">
    <property type="protein sequence ID" value="GGB47221.1"/>
    <property type="molecule type" value="Genomic_DNA"/>
</dbReference>
<comment type="similarity">
    <text evidence="1">Belongs to the leucine-binding protein family.</text>
</comment>
<dbReference type="InterPro" id="IPR051010">
    <property type="entry name" value="BCAA_transport"/>
</dbReference>
<keyword evidence="7" id="KW-1185">Reference proteome</keyword>
<evidence type="ECO:0000256" key="2">
    <source>
        <dbReference type="ARBA" id="ARBA00022729"/>
    </source>
</evidence>
<comment type="caution">
    <text evidence="6">The sequence shown here is derived from an EMBL/GenBank/DDBJ whole genome shotgun (WGS) entry which is preliminary data.</text>
</comment>
<evidence type="ECO:0000313" key="7">
    <source>
        <dbReference type="Proteomes" id="UP000603352"/>
    </source>
</evidence>
<keyword evidence="3" id="KW-0029">Amino-acid transport</keyword>
<dbReference type="InterPro" id="IPR028082">
    <property type="entry name" value="Peripla_BP_I"/>
</dbReference>
<evidence type="ECO:0000313" key="6">
    <source>
        <dbReference type="EMBL" id="GGB47221.1"/>
    </source>
</evidence>
<protein>
    <submittedName>
        <fullName evidence="6">ABC transporter substrate-binding protein</fullName>
    </submittedName>
</protein>
<dbReference type="Proteomes" id="UP000603352">
    <property type="component" value="Unassembled WGS sequence"/>
</dbReference>
<sequence length="396" mass="41850">MTGHKRSARIIAAATGIAMTMAVGAAEAADAVKIGLLTTLSGDGAGLGVDTRDGFMLAVTEAGGMLGGVPVDVRVVDDARKPETAVQAADRLVSEDKVALMTGIVFSNLALAVVPRVTRDDVIYVSSNAGPSQLAGAGCHPNYFNAAYQNDNLHEATGAAVEQAGVKRMVLIAPNYPAGKDSLTGFKRYFKGEVVDEIYTKLGQLDYAAEIAKVRADKPDGVFIFLPGGMGINFVKQYDQAGLKGDIKLFGPAFSFDQDVLPAVGDAALGVINGAQWSLDLDNAANKAFVAGFEAAYDRLPSVYAMQGYEAAHIMGAGLKAAGGDVSKLDDLRAGMRKADFDSVRGEFRFGTNQHPVQDLYAREVVKDDKGRLVNRIVSKVFDDHVDAYAADCKMN</sequence>
<accession>A0ABQ1IMX6</accession>
<organism evidence="6 7">
    <name type="scientific">Tistrella bauzanensis</name>
    <dbReference type="NCBI Taxonomy" id="657419"/>
    <lineage>
        <taxon>Bacteria</taxon>
        <taxon>Pseudomonadati</taxon>
        <taxon>Pseudomonadota</taxon>
        <taxon>Alphaproteobacteria</taxon>
        <taxon>Geminicoccales</taxon>
        <taxon>Geminicoccaceae</taxon>
        <taxon>Tistrella</taxon>
    </lineage>
</organism>
<feature type="chain" id="PRO_5045912432" evidence="4">
    <location>
        <begin position="26"/>
        <end position="396"/>
    </location>
</feature>
<reference evidence="7" key="1">
    <citation type="journal article" date="2019" name="Int. J. Syst. Evol. Microbiol.">
        <title>The Global Catalogue of Microorganisms (GCM) 10K type strain sequencing project: providing services to taxonomists for standard genome sequencing and annotation.</title>
        <authorList>
            <consortium name="The Broad Institute Genomics Platform"/>
            <consortium name="The Broad Institute Genome Sequencing Center for Infectious Disease"/>
            <person name="Wu L."/>
            <person name="Ma J."/>
        </authorList>
    </citation>
    <scope>NUCLEOTIDE SEQUENCE [LARGE SCALE GENOMIC DNA]</scope>
    <source>
        <strain evidence="7">CGMCC 1.10188</strain>
    </source>
</reference>
<dbReference type="CDD" id="cd06359">
    <property type="entry name" value="PBP1_Nba-like"/>
    <property type="match status" value="1"/>
</dbReference>
<dbReference type="InterPro" id="IPR028081">
    <property type="entry name" value="Leu-bd"/>
</dbReference>
<dbReference type="Gene3D" id="3.40.50.2300">
    <property type="match status" value="2"/>
</dbReference>